<dbReference type="InterPro" id="IPR034660">
    <property type="entry name" value="DinB/YfiT-like"/>
</dbReference>
<evidence type="ECO:0000313" key="1">
    <source>
        <dbReference type="EMBL" id="QDU37345.1"/>
    </source>
</evidence>
<name>A0A517Z4I8_9PLAN</name>
<dbReference type="KEGG" id="mri:Mal4_16550"/>
<proteinExistence type="predicted"/>
<dbReference type="Pfam" id="PF07606">
    <property type="entry name" value="DUF1569"/>
    <property type="match status" value="1"/>
</dbReference>
<dbReference type="SUPFAM" id="SSF109854">
    <property type="entry name" value="DinB/YfiT-like putative metalloenzymes"/>
    <property type="match status" value="1"/>
</dbReference>
<dbReference type="AlphaFoldDB" id="A0A517Z4I8"/>
<dbReference type="Proteomes" id="UP000320496">
    <property type="component" value="Chromosome"/>
</dbReference>
<dbReference type="Gene3D" id="1.20.120.450">
    <property type="entry name" value="dinb family like domain"/>
    <property type="match status" value="1"/>
</dbReference>
<organism evidence="1 2">
    <name type="scientific">Maioricimonas rarisocia</name>
    <dbReference type="NCBI Taxonomy" id="2528026"/>
    <lineage>
        <taxon>Bacteria</taxon>
        <taxon>Pseudomonadati</taxon>
        <taxon>Planctomycetota</taxon>
        <taxon>Planctomycetia</taxon>
        <taxon>Planctomycetales</taxon>
        <taxon>Planctomycetaceae</taxon>
        <taxon>Maioricimonas</taxon>
    </lineage>
</organism>
<protein>
    <recommendedName>
        <fullName evidence="3">DUF1569 domain-containing protein</fullName>
    </recommendedName>
</protein>
<dbReference type="EMBL" id="CP036275">
    <property type="protein sequence ID" value="QDU37345.1"/>
    <property type="molecule type" value="Genomic_DNA"/>
</dbReference>
<dbReference type="OrthoDB" id="282689at2"/>
<reference evidence="1 2" key="1">
    <citation type="submission" date="2019-02" db="EMBL/GenBank/DDBJ databases">
        <title>Deep-cultivation of Planctomycetes and their phenomic and genomic characterization uncovers novel biology.</title>
        <authorList>
            <person name="Wiegand S."/>
            <person name="Jogler M."/>
            <person name="Boedeker C."/>
            <person name="Pinto D."/>
            <person name="Vollmers J."/>
            <person name="Rivas-Marin E."/>
            <person name="Kohn T."/>
            <person name="Peeters S.H."/>
            <person name="Heuer A."/>
            <person name="Rast P."/>
            <person name="Oberbeckmann S."/>
            <person name="Bunk B."/>
            <person name="Jeske O."/>
            <person name="Meyerdierks A."/>
            <person name="Storesund J.E."/>
            <person name="Kallscheuer N."/>
            <person name="Luecker S."/>
            <person name="Lage O.M."/>
            <person name="Pohl T."/>
            <person name="Merkel B.J."/>
            <person name="Hornburger P."/>
            <person name="Mueller R.-W."/>
            <person name="Bruemmer F."/>
            <person name="Labrenz M."/>
            <person name="Spormann A.M."/>
            <person name="Op den Camp H."/>
            <person name="Overmann J."/>
            <person name="Amann R."/>
            <person name="Jetten M.S.M."/>
            <person name="Mascher T."/>
            <person name="Medema M.H."/>
            <person name="Devos D.P."/>
            <person name="Kaster A.-K."/>
            <person name="Ovreas L."/>
            <person name="Rohde M."/>
            <person name="Galperin M.Y."/>
            <person name="Jogler C."/>
        </authorList>
    </citation>
    <scope>NUCLEOTIDE SEQUENCE [LARGE SCALE GENOMIC DNA]</scope>
    <source>
        <strain evidence="1 2">Mal4</strain>
    </source>
</reference>
<dbReference type="InterPro" id="IPR011463">
    <property type="entry name" value="DUF1569"/>
</dbReference>
<accession>A0A517Z4I8</accession>
<gene>
    <name evidence="1" type="ORF">Mal4_16550</name>
</gene>
<sequence length="157" mass="17716">MSASTSLRRPLRFESLDEIVEDVQTTTSGSYHVVGRWSYGQILDHLARSTKSTFDGFGFQAHWTLRTVAAPFLRHAFLYRPMRAGFRLPASAAALIPSDGVTVEESLARLIHELKRFESETPTAPHPLLGKLSHEEYVLLCLRHSELHLSFVIPEET</sequence>
<evidence type="ECO:0008006" key="3">
    <source>
        <dbReference type="Google" id="ProtNLM"/>
    </source>
</evidence>
<dbReference type="RefSeq" id="WP_145368121.1">
    <property type="nucleotide sequence ID" value="NZ_CP036275.1"/>
</dbReference>
<evidence type="ECO:0000313" key="2">
    <source>
        <dbReference type="Proteomes" id="UP000320496"/>
    </source>
</evidence>
<keyword evidence="2" id="KW-1185">Reference proteome</keyword>